<keyword evidence="3" id="KW-1185">Reference proteome</keyword>
<dbReference type="PANTHER" id="PTHR43792:SF1">
    <property type="entry name" value="N-ACETYLTRANSFERASE DOMAIN-CONTAINING PROTEIN"/>
    <property type="match status" value="1"/>
</dbReference>
<dbReference type="Pfam" id="PF13302">
    <property type="entry name" value="Acetyltransf_3"/>
    <property type="match status" value="1"/>
</dbReference>
<dbReference type="AlphaFoldDB" id="A0A6C0RAD8"/>
<name>A0A6C0RAD8_9BACT</name>
<reference evidence="2 3" key="1">
    <citation type="submission" date="2020-02" db="EMBL/GenBank/DDBJ databases">
        <title>Genome sequencing for Draconibacterium sp. strain M1.</title>
        <authorList>
            <person name="Park S.-J."/>
        </authorList>
    </citation>
    <scope>NUCLEOTIDE SEQUENCE [LARGE SCALE GENOMIC DNA]</scope>
    <source>
        <strain evidence="2 3">M1</strain>
    </source>
</reference>
<keyword evidence="2" id="KW-0808">Transferase</keyword>
<dbReference type="KEGG" id="drc:G0Q07_07450"/>
<sequence length="178" mass="20774">MSVIIDGNSYQIFETPRLILRPCEENDSRFIYQLLNSEKWLQYIGDRGVYSEEEARAYICEKMYPQLKKEGYGNYVVIRKTDNAKMGTCGLFDRDGLEGIDIGFAFLPEFEGHGYAFEAAKKLKTVGIERFKIRHISAITAKYNLRSQRLLEKLGLKFTRHVTLPNDNEEIMFYEMKD</sequence>
<dbReference type="PROSITE" id="PS51186">
    <property type="entry name" value="GNAT"/>
    <property type="match status" value="1"/>
</dbReference>
<accession>A0A6C0RAD8</accession>
<dbReference type="InterPro" id="IPR000182">
    <property type="entry name" value="GNAT_dom"/>
</dbReference>
<evidence type="ECO:0000313" key="3">
    <source>
        <dbReference type="Proteomes" id="UP000474630"/>
    </source>
</evidence>
<dbReference type="GO" id="GO:0016747">
    <property type="term" value="F:acyltransferase activity, transferring groups other than amino-acyl groups"/>
    <property type="evidence" value="ECO:0007669"/>
    <property type="project" value="InterPro"/>
</dbReference>
<dbReference type="EMBL" id="CP048409">
    <property type="protein sequence ID" value="QIA07568.1"/>
    <property type="molecule type" value="Genomic_DNA"/>
</dbReference>
<feature type="domain" description="N-acetyltransferase" evidence="1">
    <location>
        <begin position="18"/>
        <end position="178"/>
    </location>
</feature>
<dbReference type="RefSeq" id="WP_163345490.1">
    <property type="nucleotide sequence ID" value="NZ_CP048409.1"/>
</dbReference>
<protein>
    <submittedName>
        <fullName evidence="2">GNAT family N-acetyltransferase</fullName>
    </submittedName>
</protein>
<dbReference type="Gene3D" id="3.40.630.30">
    <property type="match status" value="1"/>
</dbReference>
<dbReference type="SUPFAM" id="SSF55729">
    <property type="entry name" value="Acyl-CoA N-acyltransferases (Nat)"/>
    <property type="match status" value="1"/>
</dbReference>
<gene>
    <name evidence="2" type="ORF">G0Q07_07450</name>
</gene>
<evidence type="ECO:0000259" key="1">
    <source>
        <dbReference type="PROSITE" id="PS51186"/>
    </source>
</evidence>
<dbReference type="InterPro" id="IPR051531">
    <property type="entry name" value="N-acetyltransferase"/>
</dbReference>
<organism evidence="2 3">
    <name type="scientific">Draconibacterium halophilum</name>
    <dbReference type="NCBI Taxonomy" id="2706887"/>
    <lineage>
        <taxon>Bacteria</taxon>
        <taxon>Pseudomonadati</taxon>
        <taxon>Bacteroidota</taxon>
        <taxon>Bacteroidia</taxon>
        <taxon>Marinilabiliales</taxon>
        <taxon>Prolixibacteraceae</taxon>
        <taxon>Draconibacterium</taxon>
    </lineage>
</organism>
<proteinExistence type="predicted"/>
<dbReference type="InterPro" id="IPR016181">
    <property type="entry name" value="Acyl_CoA_acyltransferase"/>
</dbReference>
<evidence type="ECO:0000313" key="2">
    <source>
        <dbReference type="EMBL" id="QIA07568.1"/>
    </source>
</evidence>
<dbReference type="Proteomes" id="UP000474630">
    <property type="component" value="Chromosome"/>
</dbReference>
<dbReference type="PANTHER" id="PTHR43792">
    <property type="entry name" value="GNAT FAMILY, PUTATIVE (AFU_ORTHOLOGUE AFUA_3G00765)-RELATED-RELATED"/>
    <property type="match status" value="1"/>
</dbReference>